<reference evidence="3" key="1">
    <citation type="journal article" date="2013" name="Nature">
        <title>Draft genome of the wheat A-genome progenitor Triticum urartu.</title>
        <authorList>
            <person name="Ling H.Q."/>
            <person name="Zhao S."/>
            <person name="Liu D."/>
            <person name="Wang J."/>
            <person name="Sun H."/>
            <person name="Zhang C."/>
            <person name="Fan H."/>
            <person name="Li D."/>
            <person name="Dong L."/>
            <person name="Tao Y."/>
            <person name="Gao C."/>
            <person name="Wu H."/>
            <person name="Li Y."/>
            <person name="Cui Y."/>
            <person name="Guo X."/>
            <person name="Zheng S."/>
            <person name="Wang B."/>
            <person name="Yu K."/>
            <person name="Liang Q."/>
            <person name="Yang W."/>
            <person name="Lou X."/>
            <person name="Chen J."/>
            <person name="Feng M."/>
            <person name="Jian J."/>
            <person name="Zhang X."/>
            <person name="Luo G."/>
            <person name="Jiang Y."/>
            <person name="Liu J."/>
            <person name="Wang Z."/>
            <person name="Sha Y."/>
            <person name="Zhang B."/>
            <person name="Wu H."/>
            <person name="Tang D."/>
            <person name="Shen Q."/>
            <person name="Xue P."/>
            <person name="Zou S."/>
            <person name="Wang X."/>
            <person name="Liu X."/>
            <person name="Wang F."/>
            <person name="Yang Y."/>
            <person name="An X."/>
            <person name="Dong Z."/>
            <person name="Zhang K."/>
            <person name="Zhang X."/>
            <person name="Luo M.C."/>
            <person name="Dvorak J."/>
            <person name="Tong Y."/>
            <person name="Wang J."/>
            <person name="Yang H."/>
            <person name="Li Z."/>
            <person name="Wang D."/>
            <person name="Zhang A."/>
            <person name="Wang J."/>
        </authorList>
    </citation>
    <scope>NUCLEOTIDE SEQUENCE</scope>
    <source>
        <strain evidence="3">cv. G1812</strain>
    </source>
</reference>
<protein>
    <submittedName>
        <fullName evidence="2">Uncharacterized protein</fullName>
    </submittedName>
</protein>
<dbReference type="EnsemblPlants" id="TuG1812G0500000382.01.T01">
    <property type="protein sequence ID" value="TuG1812G0500000382.01.T01.cds241381"/>
    <property type="gene ID" value="TuG1812G0500000382.01"/>
</dbReference>
<dbReference type="AlphaFoldDB" id="A0A8R7Q858"/>
<accession>A0A8R7Q858</accession>
<dbReference type="Proteomes" id="UP000015106">
    <property type="component" value="Chromosome 5"/>
</dbReference>
<organism evidence="2 3">
    <name type="scientific">Triticum urartu</name>
    <name type="common">Red wild einkorn</name>
    <name type="synonym">Crithodium urartu</name>
    <dbReference type="NCBI Taxonomy" id="4572"/>
    <lineage>
        <taxon>Eukaryota</taxon>
        <taxon>Viridiplantae</taxon>
        <taxon>Streptophyta</taxon>
        <taxon>Embryophyta</taxon>
        <taxon>Tracheophyta</taxon>
        <taxon>Spermatophyta</taxon>
        <taxon>Magnoliopsida</taxon>
        <taxon>Liliopsida</taxon>
        <taxon>Poales</taxon>
        <taxon>Poaceae</taxon>
        <taxon>BOP clade</taxon>
        <taxon>Pooideae</taxon>
        <taxon>Triticodae</taxon>
        <taxon>Triticeae</taxon>
        <taxon>Triticinae</taxon>
        <taxon>Triticum</taxon>
    </lineage>
</organism>
<feature type="compositionally biased region" description="Basic and acidic residues" evidence="1">
    <location>
        <begin position="239"/>
        <end position="248"/>
    </location>
</feature>
<dbReference type="PANTHER" id="PTHR33325">
    <property type="entry name" value="ZINC FINGER, CCHC-TYPE-RELATED"/>
    <property type="match status" value="1"/>
</dbReference>
<feature type="region of interest" description="Disordered" evidence="1">
    <location>
        <begin position="213"/>
        <end position="248"/>
    </location>
</feature>
<keyword evidence="3" id="KW-1185">Reference proteome</keyword>
<dbReference type="PANTHER" id="PTHR33325:SF11">
    <property type="entry name" value="COLD SHOCK DOMAIN-CONTAINING PROTEIN 4-LIKE"/>
    <property type="match status" value="1"/>
</dbReference>
<proteinExistence type="predicted"/>
<evidence type="ECO:0000313" key="2">
    <source>
        <dbReference type="EnsemblPlants" id="TuG1812G0500000382.01.T01.cds241381"/>
    </source>
</evidence>
<sequence length="323" mass="37047">MTVKEFEELALDGHNYPTWAMDVKINLSSRGIAAALIPPADPPQEGIAQLTEQQQYAALYIIRHHVHPDMKSEYLMEESPSNMWQSLKTRYEQQKAVILPEASHEWTHLRLQDFKSIGAYNHEVHKICSKLQFCEKEPTEADKIEKTLSTMLPADRILQQQYRARNYTVYSELIHVLLQAEKHDELLLKNSNQRPVGATPLPEVHANFQKNTKFNGSFKGQNKNFKGKSNHNKKNKPQNSDKGKGITKNKFDKTKLCQKCGCYKHVTKKCRTPRHLVNLYLQSMGRNRPAQGARYEAHFNLQPDNNKEAGCSQDVRGAPSNNK</sequence>
<evidence type="ECO:0000313" key="3">
    <source>
        <dbReference type="Proteomes" id="UP000015106"/>
    </source>
</evidence>
<feature type="region of interest" description="Disordered" evidence="1">
    <location>
        <begin position="302"/>
        <end position="323"/>
    </location>
</feature>
<name>A0A8R7Q858_TRIUA</name>
<reference evidence="2" key="2">
    <citation type="submission" date="2018-03" db="EMBL/GenBank/DDBJ databases">
        <title>The Triticum urartu genome reveals the dynamic nature of wheat genome evolution.</title>
        <authorList>
            <person name="Ling H."/>
            <person name="Ma B."/>
            <person name="Shi X."/>
            <person name="Liu H."/>
            <person name="Dong L."/>
            <person name="Sun H."/>
            <person name="Cao Y."/>
            <person name="Gao Q."/>
            <person name="Zheng S."/>
            <person name="Li Y."/>
            <person name="Yu Y."/>
            <person name="Du H."/>
            <person name="Qi M."/>
            <person name="Li Y."/>
            <person name="Yu H."/>
            <person name="Cui Y."/>
            <person name="Wang N."/>
            <person name="Chen C."/>
            <person name="Wu H."/>
            <person name="Zhao Y."/>
            <person name="Zhang J."/>
            <person name="Li Y."/>
            <person name="Zhou W."/>
            <person name="Zhang B."/>
            <person name="Hu W."/>
            <person name="Eijk M."/>
            <person name="Tang J."/>
            <person name="Witsenboer H."/>
            <person name="Zhao S."/>
            <person name="Li Z."/>
            <person name="Zhang A."/>
            <person name="Wang D."/>
            <person name="Liang C."/>
        </authorList>
    </citation>
    <scope>NUCLEOTIDE SEQUENCE [LARGE SCALE GENOMIC DNA]</scope>
    <source>
        <strain evidence="2">cv. G1812</strain>
    </source>
</reference>
<feature type="compositionally biased region" description="Polar residues" evidence="1">
    <location>
        <begin position="213"/>
        <end position="224"/>
    </location>
</feature>
<dbReference type="Gramene" id="TuG1812G0500000382.01.T01">
    <property type="protein sequence ID" value="TuG1812G0500000382.01.T01.cds241381"/>
    <property type="gene ID" value="TuG1812G0500000382.01"/>
</dbReference>
<feature type="compositionally biased region" description="Basic residues" evidence="1">
    <location>
        <begin position="225"/>
        <end position="236"/>
    </location>
</feature>
<evidence type="ECO:0000256" key="1">
    <source>
        <dbReference type="SAM" id="MobiDB-lite"/>
    </source>
</evidence>
<reference evidence="2" key="3">
    <citation type="submission" date="2022-06" db="UniProtKB">
        <authorList>
            <consortium name="EnsemblPlants"/>
        </authorList>
    </citation>
    <scope>IDENTIFICATION</scope>
</reference>